<dbReference type="Pfam" id="PF13460">
    <property type="entry name" value="NAD_binding_10"/>
    <property type="match status" value="1"/>
</dbReference>
<proteinExistence type="predicted"/>
<feature type="domain" description="NAD(P)-binding" evidence="2">
    <location>
        <begin position="7"/>
        <end position="171"/>
    </location>
</feature>
<feature type="chain" id="PRO_5040236410" description="NAD(P)-binding domain-containing protein" evidence="1">
    <location>
        <begin position="20"/>
        <end position="254"/>
    </location>
</feature>
<name>A0A9P9EDH2_9PLEO</name>
<dbReference type="EMBL" id="JAGMWT010000002">
    <property type="protein sequence ID" value="KAH7135087.1"/>
    <property type="molecule type" value="Genomic_DNA"/>
</dbReference>
<dbReference type="InterPro" id="IPR051606">
    <property type="entry name" value="Polyketide_Oxido-like"/>
</dbReference>
<gene>
    <name evidence="3" type="ORF">B0J11DRAFT_152274</name>
</gene>
<dbReference type="PANTHER" id="PTHR43355">
    <property type="entry name" value="FLAVIN REDUCTASE (NADPH)"/>
    <property type="match status" value="1"/>
</dbReference>
<comment type="caution">
    <text evidence="3">The sequence shown here is derived from an EMBL/GenBank/DDBJ whole genome shotgun (WGS) entry which is preliminary data.</text>
</comment>
<organism evidence="3 4">
    <name type="scientific">Dendryphion nanum</name>
    <dbReference type="NCBI Taxonomy" id="256645"/>
    <lineage>
        <taxon>Eukaryota</taxon>
        <taxon>Fungi</taxon>
        <taxon>Dikarya</taxon>
        <taxon>Ascomycota</taxon>
        <taxon>Pezizomycotina</taxon>
        <taxon>Dothideomycetes</taxon>
        <taxon>Pleosporomycetidae</taxon>
        <taxon>Pleosporales</taxon>
        <taxon>Torulaceae</taxon>
        <taxon>Dendryphion</taxon>
    </lineage>
</organism>
<dbReference type="OrthoDB" id="10254221at2759"/>
<reference evidence="3" key="1">
    <citation type="journal article" date="2021" name="Nat. Commun.">
        <title>Genetic determinants of endophytism in the Arabidopsis root mycobiome.</title>
        <authorList>
            <person name="Mesny F."/>
            <person name="Miyauchi S."/>
            <person name="Thiergart T."/>
            <person name="Pickel B."/>
            <person name="Atanasova L."/>
            <person name="Karlsson M."/>
            <person name="Huettel B."/>
            <person name="Barry K.W."/>
            <person name="Haridas S."/>
            <person name="Chen C."/>
            <person name="Bauer D."/>
            <person name="Andreopoulos W."/>
            <person name="Pangilinan J."/>
            <person name="LaButti K."/>
            <person name="Riley R."/>
            <person name="Lipzen A."/>
            <person name="Clum A."/>
            <person name="Drula E."/>
            <person name="Henrissat B."/>
            <person name="Kohler A."/>
            <person name="Grigoriev I.V."/>
            <person name="Martin F.M."/>
            <person name="Hacquard S."/>
        </authorList>
    </citation>
    <scope>NUCLEOTIDE SEQUENCE</scope>
    <source>
        <strain evidence="3">MPI-CAGE-CH-0243</strain>
    </source>
</reference>
<evidence type="ECO:0000313" key="4">
    <source>
        <dbReference type="Proteomes" id="UP000700596"/>
    </source>
</evidence>
<accession>A0A9P9EDH2</accession>
<dbReference type="PANTHER" id="PTHR43355:SF7">
    <property type="entry name" value="NAD(P)-BINDING DOMAIN-CONTAINING PROTEIN"/>
    <property type="match status" value="1"/>
</dbReference>
<dbReference type="SUPFAM" id="SSF51735">
    <property type="entry name" value="NAD(P)-binding Rossmann-fold domains"/>
    <property type="match status" value="1"/>
</dbReference>
<protein>
    <recommendedName>
        <fullName evidence="2">NAD(P)-binding domain-containing protein</fullName>
    </recommendedName>
</protein>
<evidence type="ECO:0000259" key="2">
    <source>
        <dbReference type="Pfam" id="PF13460"/>
    </source>
</evidence>
<dbReference type="GO" id="GO:0016646">
    <property type="term" value="F:oxidoreductase activity, acting on the CH-NH group of donors, NAD or NADP as acceptor"/>
    <property type="evidence" value="ECO:0007669"/>
    <property type="project" value="TreeGrafter"/>
</dbReference>
<sequence length="254" mass="27856">MKVLLIGATGNLGLRLVTALLTHGHTVVAYVRSTNKLESLLPSAVYRQITVVEGNATDSASIKRAILDTGCDAVVNTAGVAALAPWSRSDLPAIFRSVLNAVREAGLERKKPLRTWFLAGLGVLYFPGSETMLSNYIPIFLEHRQNIRLLRDLPPNTVDWSVLCPSTMTPEFPDIDVPSKTLQGKLIANAGTPPLWKDSWIRHIPLVGRSLLCAMNASRYDTTLEQNAEFIAEDLESFESRWSETTVGIIDGSK</sequence>
<keyword evidence="1" id="KW-0732">Signal</keyword>
<dbReference type="InterPro" id="IPR016040">
    <property type="entry name" value="NAD(P)-bd_dom"/>
</dbReference>
<keyword evidence="4" id="KW-1185">Reference proteome</keyword>
<dbReference type="AlphaFoldDB" id="A0A9P9EDH2"/>
<evidence type="ECO:0000313" key="3">
    <source>
        <dbReference type="EMBL" id="KAH7135087.1"/>
    </source>
</evidence>
<dbReference type="InterPro" id="IPR036291">
    <property type="entry name" value="NAD(P)-bd_dom_sf"/>
</dbReference>
<dbReference type="Proteomes" id="UP000700596">
    <property type="component" value="Unassembled WGS sequence"/>
</dbReference>
<evidence type="ECO:0000256" key="1">
    <source>
        <dbReference type="SAM" id="SignalP"/>
    </source>
</evidence>
<dbReference type="Gene3D" id="3.40.50.720">
    <property type="entry name" value="NAD(P)-binding Rossmann-like Domain"/>
    <property type="match status" value="1"/>
</dbReference>
<feature type="signal peptide" evidence="1">
    <location>
        <begin position="1"/>
        <end position="19"/>
    </location>
</feature>